<dbReference type="InterPro" id="IPR029063">
    <property type="entry name" value="SAM-dependent_MTases_sf"/>
</dbReference>
<feature type="binding site" evidence="7">
    <location>
        <position position="142"/>
    </location>
    <ligand>
        <name>substrate</name>
    </ligand>
</feature>
<comment type="similarity">
    <text evidence="7">Belongs to the class I-like SAM-binding methyltransferase superfamily. TrmB family.</text>
</comment>
<comment type="function">
    <text evidence="2 7">Catalyzes the formation of N(7)-methylguanine at position 46 (m7G46) in tRNA.</text>
</comment>
<sequence length="233" mass="27754">MTVYNAYANTSFFGRRHGKQLRHNQQTLLKTLLPILHINLDEPAPKDLTSLFANKVKEIKLEIGFGGGEHLIHAIEHFPDTGFIGVEPFINGMAKMLTYLKKHEKHQKNLRLYDNDAIHLLDWLPKESLDGIDIFYPDPWPKKKHWKRRFINMQNLSRFAHVLKVGKKLRFVSDIDIYINWTLYYCLQHENFEWKSDSHKDWETPYPLWKSTRYEIKAFREGRTPAYLTFIKK</sequence>
<comment type="catalytic activity">
    <reaction evidence="1 7">
        <text>guanosine(46) in tRNA + S-adenosyl-L-methionine = N(7)-methylguanosine(46) in tRNA + S-adenosyl-L-homocysteine</text>
        <dbReference type="Rhea" id="RHEA:42708"/>
        <dbReference type="Rhea" id="RHEA-COMP:10188"/>
        <dbReference type="Rhea" id="RHEA-COMP:10189"/>
        <dbReference type="ChEBI" id="CHEBI:57856"/>
        <dbReference type="ChEBI" id="CHEBI:59789"/>
        <dbReference type="ChEBI" id="CHEBI:74269"/>
        <dbReference type="ChEBI" id="CHEBI:74480"/>
        <dbReference type="EC" id="2.1.1.33"/>
    </reaction>
</comment>
<dbReference type="OrthoDB" id="9802090at2"/>
<evidence type="ECO:0000256" key="3">
    <source>
        <dbReference type="ARBA" id="ARBA00022603"/>
    </source>
</evidence>
<keyword evidence="5 7" id="KW-0949">S-adenosyl-L-methionine</keyword>
<dbReference type="KEGG" id="banc:PU02_0585"/>
<organism evidence="8 9">
    <name type="scientific">Bartonella ancashensis</name>
    <dbReference type="NCBI Taxonomy" id="1318743"/>
    <lineage>
        <taxon>Bacteria</taxon>
        <taxon>Pseudomonadati</taxon>
        <taxon>Pseudomonadota</taxon>
        <taxon>Alphaproteobacteria</taxon>
        <taxon>Hyphomicrobiales</taxon>
        <taxon>Bartonellaceae</taxon>
        <taxon>Bartonella</taxon>
    </lineage>
</organism>
<dbReference type="RefSeq" id="WP_053943978.1">
    <property type="nucleotide sequence ID" value="NZ_CP010401.1"/>
</dbReference>
<evidence type="ECO:0000256" key="4">
    <source>
        <dbReference type="ARBA" id="ARBA00022679"/>
    </source>
</evidence>
<comment type="pathway">
    <text evidence="7">tRNA modification; N(7)-methylguanine-tRNA biosynthesis.</text>
</comment>
<dbReference type="AlphaFoldDB" id="A0A0M4M352"/>
<dbReference type="InterPro" id="IPR003358">
    <property type="entry name" value="tRNA_(Gua-N-7)_MeTrfase_Trmb"/>
</dbReference>
<protein>
    <recommendedName>
        <fullName evidence="7">tRNA (guanine-N(7)-)-methyltransferase</fullName>
        <ecNumber evidence="7">2.1.1.33</ecNumber>
    </recommendedName>
    <alternativeName>
        <fullName evidence="7">tRNA (guanine(46)-N(7))-methyltransferase</fullName>
    </alternativeName>
    <alternativeName>
        <fullName evidence="7">tRNA(m7G46)-methyltransferase</fullName>
    </alternativeName>
</protein>
<accession>A0A0M4M352</accession>
<dbReference type="EMBL" id="CP010401">
    <property type="protein sequence ID" value="ALE03399.1"/>
    <property type="molecule type" value="Genomic_DNA"/>
</dbReference>
<evidence type="ECO:0000313" key="9">
    <source>
        <dbReference type="Proteomes" id="UP000057213"/>
    </source>
</evidence>
<dbReference type="EC" id="2.1.1.33" evidence="7"/>
<keyword evidence="3 7" id="KW-0489">Methyltransferase</keyword>
<feature type="binding site" evidence="7">
    <location>
        <begin position="212"/>
        <end position="215"/>
    </location>
    <ligand>
        <name>substrate</name>
    </ligand>
</feature>
<dbReference type="Gene3D" id="3.40.50.150">
    <property type="entry name" value="Vaccinia Virus protein VP39"/>
    <property type="match status" value="1"/>
</dbReference>
<dbReference type="STRING" id="1318743.PU02_0585"/>
<dbReference type="PATRIC" id="fig|1318743.3.peg.599"/>
<dbReference type="UniPathway" id="UPA00989"/>
<feature type="binding site" evidence="7">
    <location>
        <position position="174"/>
    </location>
    <ligand>
        <name>substrate</name>
    </ligand>
</feature>
<dbReference type="Pfam" id="PF02390">
    <property type="entry name" value="Methyltransf_4"/>
    <property type="match status" value="1"/>
</dbReference>
<comment type="caution">
    <text evidence="7">Lacks conserved residue(s) required for the propagation of feature annotation.</text>
</comment>
<evidence type="ECO:0000256" key="2">
    <source>
        <dbReference type="ARBA" id="ARBA00003015"/>
    </source>
</evidence>
<name>A0A0M4M352_9HYPH</name>
<evidence type="ECO:0000256" key="5">
    <source>
        <dbReference type="ARBA" id="ARBA00022691"/>
    </source>
</evidence>
<keyword evidence="9" id="KW-1185">Reference proteome</keyword>
<gene>
    <name evidence="7" type="primary">trmB</name>
    <name evidence="8" type="ORF">PU02_0585</name>
</gene>
<dbReference type="InterPro" id="IPR055361">
    <property type="entry name" value="tRNA_methyltr_TrmB_bact"/>
</dbReference>
<feature type="binding site" evidence="7">
    <location>
        <position position="62"/>
    </location>
    <ligand>
        <name>S-adenosyl-L-methionine</name>
        <dbReference type="ChEBI" id="CHEBI:59789"/>
    </ligand>
</feature>
<evidence type="ECO:0000256" key="7">
    <source>
        <dbReference type="HAMAP-Rule" id="MF_01057"/>
    </source>
</evidence>
<keyword evidence="6 7" id="KW-0819">tRNA processing</keyword>
<dbReference type="SUPFAM" id="SSF53335">
    <property type="entry name" value="S-adenosyl-L-methionine-dependent methyltransferases"/>
    <property type="match status" value="1"/>
</dbReference>
<proteinExistence type="inferred from homology"/>
<evidence type="ECO:0000256" key="6">
    <source>
        <dbReference type="ARBA" id="ARBA00022694"/>
    </source>
</evidence>
<evidence type="ECO:0000256" key="1">
    <source>
        <dbReference type="ARBA" id="ARBA00000142"/>
    </source>
</evidence>
<dbReference type="Proteomes" id="UP000057213">
    <property type="component" value="Chromosome"/>
</dbReference>
<dbReference type="PROSITE" id="PS51625">
    <property type="entry name" value="SAM_MT_TRMB"/>
    <property type="match status" value="1"/>
</dbReference>
<keyword evidence="4 7" id="KW-0808">Transferase</keyword>
<dbReference type="GO" id="GO:0008176">
    <property type="term" value="F:tRNA (guanine(46)-N7)-methyltransferase activity"/>
    <property type="evidence" value="ECO:0007669"/>
    <property type="project" value="UniProtKB-UniRule"/>
</dbReference>
<reference evidence="8 9" key="1">
    <citation type="journal article" date="2015" name="Genome Announc.">
        <title>Complete Genome Sequence of Bartonella ancashensis Strain 20.00, Isolated from the Blood of a Patient with Verruga Peruana.</title>
        <authorList>
            <person name="Hang J."/>
            <person name="Mullins K.E."/>
            <person name="Clifford R.J."/>
            <person name="Onmus-Leone F."/>
            <person name="Yang Y."/>
            <person name="Jiang J."/>
            <person name="Leguia M."/>
            <person name="Kasper M.R."/>
            <person name="Maguina C."/>
            <person name="Lesho E.P."/>
            <person name="Jarman R.G."/>
            <person name="Richards A.L."/>
            <person name="Blazes D."/>
        </authorList>
    </citation>
    <scope>NUCLEOTIDE SEQUENCE [LARGE SCALE GENOMIC DNA]</scope>
    <source>
        <strain evidence="8 9">20.00</strain>
    </source>
</reference>
<feature type="binding site" evidence="7">
    <location>
        <position position="138"/>
    </location>
    <ligand>
        <name>S-adenosyl-L-methionine</name>
        <dbReference type="ChEBI" id="CHEBI:59789"/>
    </ligand>
</feature>
<dbReference type="GO" id="GO:0043527">
    <property type="term" value="C:tRNA methyltransferase complex"/>
    <property type="evidence" value="ECO:0007669"/>
    <property type="project" value="TreeGrafter"/>
</dbReference>
<feature type="binding site" evidence="7">
    <location>
        <position position="87"/>
    </location>
    <ligand>
        <name>S-adenosyl-L-methionine</name>
        <dbReference type="ChEBI" id="CHEBI:59789"/>
    </ligand>
</feature>
<dbReference type="PANTHER" id="PTHR23417:SF14">
    <property type="entry name" value="PENTACOTRIPEPTIDE-REPEAT REGION OF PRORP DOMAIN-CONTAINING PROTEIN"/>
    <property type="match status" value="1"/>
</dbReference>
<dbReference type="HAMAP" id="MF_01057">
    <property type="entry name" value="tRNA_methyltr_TrmB"/>
    <property type="match status" value="1"/>
</dbReference>
<dbReference type="PANTHER" id="PTHR23417">
    <property type="entry name" value="3-DEOXY-D-MANNO-OCTULOSONIC-ACID TRANSFERASE/TRNA GUANINE-N 7 - -METHYLTRANSFERASE"/>
    <property type="match status" value="1"/>
</dbReference>
<feature type="binding site" evidence="7">
    <location>
        <position position="116"/>
    </location>
    <ligand>
        <name>S-adenosyl-L-methionine</name>
        <dbReference type="ChEBI" id="CHEBI:59789"/>
    </ligand>
</feature>
<evidence type="ECO:0000313" key="8">
    <source>
        <dbReference type="EMBL" id="ALE03399.1"/>
    </source>
</evidence>